<keyword evidence="1" id="KW-0812">Transmembrane</keyword>
<feature type="transmembrane region" description="Helical" evidence="1">
    <location>
        <begin position="53"/>
        <end position="72"/>
    </location>
</feature>
<sequence length="155" mass="17983">MGGYISKTVNENMKSNQELMVEINRITIERQIQMQNQMRERMVALQIARTRELLNWFGTFYTVAAAGMLTGFQRSRKPGVLVPLLPLTFILGYQIDMAYGNKLKRIKHEAENIIKFESELLDLPMHLPTLSTIDMARQVQHDKLIMHSAEPPLYY</sequence>
<reference evidence="2" key="1">
    <citation type="submission" date="2021-11" db="EMBL/GenBank/DDBJ databases">
        <authorList>
            <person name="Schell T."/>
        </authorList>
    </citation>
    <scope>NUCLEOTIDE SEQUENCE</scope>
    <source>
        <strain evidence="2">M5</strain>
    </source>
</reference>
<comment type="caution">
    <text evidence="2">The sequence shown here is derived from an EMBL/GenBank/DDBJ whole genome shotgun (WGS) entry which is preliminary data.</text>
</comment>
<keyword evidence="3" id="KW-1185">Reference proteome</keyword>
<name>A0A8J2RH93_9CRUS</name>
<dbReference type="GO" id="GO:0005886">
    <property type="term" value="C:plasma membrane"/>
    <property type="evidence" value="ECO:0007669"/>
    <property type="project" value="InterPro"/>
</dbReference>
<dbReference type="Pfam" id="PF10166">
    <property type="entry name" value="DUF2368"/>
    <property type="match status" value="1"/>
</dbReference>
<keyword evidence="1" id="KW-0472">Membrane</keyword>
<evidence type="ECO:0000313" key="3">
    <source>
        <dbReference type="Proteomes" id="UP000789390"/>
    </source>
</evidence>
<accession>A0A8J2RH93</accession>
<dbReference type="PANTHER" id="PTHR13411:SF6">
    <property type="entry name" value="PLASMINOGEN RECEPTOR (KT)"/>
    <property type="match status" value="1"/>
</dbReference>
<dbReference type="EMBL" id="CAKKLH010000075">
    <property type="protein sequence ID" value="CAH0102178.1"/>
    <property type="molecule type" value="Genomic_DNA"/>
</dbReference>
<dbReference type="AlphaFoldDB" id="A0A8J2RH93"/>
<protein>
    <recommendedName>
        <fullName evidence="4">Plasminogen receptor (KT)</fullName>
    </recommendedName>
</protein>
<dbReference type="InterPro" id="IPR019319">
    <property type="entry name" value="Plg-R(KT)"/>
</dbReference>
<evidence type="ECO:0008006" key="4">
    <source>
        <dbReference type="Google" id="ProtNLM"/>
    </source>
</evidence>
<evidence type="ECO:0000256" key="1">
    <source>
        <dbReference type="SAM" id="Phobius"/>
    </source>
</evidence>
<dbReference type="OrthoDB" id="10256697at2759"/>
<dbReference type="PANTHER" id="PTHR13411">
    <property type="entry name" value="PLASMINOGEN RECEPTOR (KT)"/>
    <property type="match status" value="1"/>
</dbReference>
<dbReference type="Proteomes" id="UP000789390">
    <property type="component" value="Unassembled WGS sequence"/>
</dbReference>
<evidence type="ECO:0000313" key="2">
    <source>
        <dbReference type="EMBL" id="CAH0102178.1"/>
    </source>
</evidence>
<proteinExistence type="predicted"/>
<gene>
    <name evidence="2" type="ORF">DGAL_LOCUS4568</name>
</gene>
<keyword evidence="1" id="KW-1133">Transmembrane helix</keyword>
<organism evidence="2 3">
    <name type="scientific">Daphnia galeata</name>
    <dbReference type="NCBI Taxonomy" id="27404"/>
    <lineage>
        <taxon>Eukaryota</taxon>
        <taxon>Metazoa</taxon>
        <taxon>Ecdysozoa</taxon>
        <taxon>Arthropoda</taxon>
        <taxon>Crustacea</taxon>
        <taxon>Branchiopoda</taxon>
        <taxon>Diplostraca</taxon>
        <taxon>Cladocera</taxon>
        <taxon>Anomopoda</taxon>
        <taxon>Daphniidae</taxon>
        <taxon>Daphnia</taxon>
    </lineage>
</organism>